<evidence type="ECO:0000313" key="3">
    <source>
        <dbReference type="Proteomes" id="UP000676409"/>
    </source>
</evidence>
<name>A0A975FX78_9CAUL</name>
<dbReference type="PANTHER" id="PTHR16950">
    <property type="entry name" value="ZINC TRANSPORTER SLC39A7 HISTIDINE-RICH MEMBRANE PROTEIN KE4"/>
    <property type="match status" value="1"/>
</dbReference>
<feature type="transmembrane region" description="Helical" evidence="1">
    <location>
        <begin position="6"/>
        <end position="28"/>
    </location>
</feature>
<dbReference type="Proteomes" id="UP000676409">
    <property type="component" value="Chromosome"/>
</dbReference>
<sequence>MSAGPAFSLAGQQLAIGLATSVATLAGGGLALKLGAERRLMVGFGCGAILGVAFVDLLPEAFALGREAWPPTALGAAVVTGFFAYVLIDRLSAAWGRAGRSWAAHLGPASLTAHSLMDGLAIGVAFAVSPPAGVVVAAGVVAHDLVDGANTVTLSFARHLGARSARRWLAADALAPLAGLALSHAVSPTRATAALMLATFAGLFLYIGATELWPRARSGELGVSGAAAAGLGAAAVFLAVRLSGT</sequence>
<gene>
    <name evidence="2" type="ORF">KCG34_15445</name>
</gene>
<accession>A0A975FX78</accession>
<keyword evidence="1" id="KW-1133">Transmembrane helix</keyword>
<dbReference type="EMBL" id="CP073078">
    <property type="protein sequence ID" value="QUD86483.1"/>
    <property type="molecule type" value="Genomic_DNA"/>
</dbReference>
<feature type="transmembrane region" description="Helical" evidence="1">
    <location>
        <begin position="192"/>
        <end position="209"/>
    </location>
</feature>
<dbReference type="PANTHER" id="PTHR16950:SF16">
    <property type="entry name" value="ZINC TRANSPORTER ZIP13"/>
    <property type="match status" value="1"/>
</dbReference>
<organism evidence="2 3">
    <name type="scientific">Phenylobacterium montanum</name>
    <dbReference type="NCBI Taxonomy" id="2823693"/>
    <lineage>
        <taxon>Bacteria</taxon>
        <taxon>Pseudomonadati</taxon>
        <taxon>Pseudomonadota</taxon>
        <taxon>Alphaproteobacteria</taxon>
        <taxon>Caulobacterales</taxon>
        <taxon>Caulobacteraceae</taxon>
        <taxon>Phenylobacterium</taxon>
    </lineage>
</organism>
<keyword evidence="1" id="KW-0472">Membrane</keyword>
<keyword evidence="3" id="KW-1185">Reference proteome</keyword>
<protein>
    <recommendedName>
        <fullName evidence="4">Permease</fullName>
    </recommendedName>
</protein>
<dbReference type="RefSeq" id="WP_211936535.1">
    <property type="nucleotide sequence ID" value="NZ_CP073078.1"/>
</dbReference>
<feature type="transmembrane region" description="Helical" evidence="1">
    <location>
        <begin position="68"/>
        <end position="88"/>
    </location>
</feature>
<feature type="transmembrane region" description="Helical" evidence="1">
    <location>
        <begin position="221"/>
        <end position="240"/>
    </location>
</feature>
<evidence type="ECO:0000256" key="1">
    <source>
        <dbReference type="SAM" id="Phobius"/>
    </source>
</evidence>
<evidence type="ECO:0000313" key="2">
    <source>
        <dbReference type="EMBL" id="QUD86483.1"/>
    </source>
</evidence>
<reference evidence="2" key="1">
    <citation type="submission" date="2021-04" db="EMBL/GenBank/DDBJ databases">
        <title>The complete genome sequence of Caulobacter sp. S6.</title>
        <authorList>
            <person name="Tang Y."/>
            <person name="Ouyang W."/>
            <person name="Liu Q."/>
            <person name="Huang B."/>
            <person name="Guo Z."/>
            <person name="Lei P."/>
        </authorList>
    </citation>
    <scope>NUCLEOTIDE SEQUENCE</scope>
    <source>
        <strain evidence="2">S6</strain>
    </source>
</reference>
<dbReference type="AlphaFoldDB" id="A0A975FX78"/>
<dbReference type="KEGG" id="caul:KCG34_15445"/>
<proteinExistence type="predicted"/>
<keyword evidence="1" id="KW-0812">Transmembrane</keyword>
<evidence type="ECO:0008006" key="4">
    <source>
        <dbReference type="Google" id="ProtNLM"/>
    </source>
</evidence>
<feature type="transmembrane region" description="Helical" evidence="1">
    <location>
        <begin position="40"/>
        <end position="62"/>
    </location>
</feature>